<dbReference type="Proteomes" id="UP001500866">
    <property type="component" value="Unassembled WGS sequence"/>
</dbReference>
<dbReference type="EMBL" id="BAAADS010000024">
    <property type="protein sequence ID" value="GAA0610582.1"/>
    <property type="molecule type" value="Genomic_DNA"/>
</dbReference>
<proteinExistence type="predicted"/>
<name>A0ABN1GFU0_9BACI</name>
<dbReference type="InterPro" id="IPR053145">
    <property type="entry name" value="AB_hydrolase_Est10"/>
</dbReference>
<dbReference type="PANTHER" id="PTHR43265:SF1">
    <property type="entry name" value="ESTERASE ESTD"/>
    <property type="match status" value="1"/>
</dbReference>
<dbReference type="RefSeq" id="WP_343814859.1">
    <property type="nucleotide sequence ID" value="NZ_BAAADS010000024.1"/>
</dbReference>
<feature type="domain" description="Serine aminopeptidase S33" evidence="1">
    <location>
        <begin position="203"/>
        <end position="404"/>
    </location>
</feature>
<sequence length="444" mass="48947">MKARIVMIAVLLSVVLLLVTGCGDDHREGQKDQRADTLADTIKGTWQGSIKLPKQDLPIIVSFDVGEKLNGTISIPVQGVKDYPLSKVTTDKTDVSFQANIQGQHIAFDGSLKDDTIEGTFTQNGQSFPFELKNAKDKQEANQTEEDEGQFLKLETDKGTLYAELETPKRDTPYPVMIIIPGSGPTDRNGNSTALPGKNDSLKRLAKQLAQHGIASIRYDKRGVGKNQSAVIPEEKLTFDRFVNDAVAWAGKLNNDQRFSKVGITGHSQGSLVGMLAAQETNVDAFISLAGAGQPINQVMYNQLKEQLPDNLLQESKDILDKLKEGEHVKDVPQQLQSVFRPSVQSFLSSWMQYNPSKEIQKLEIPMLIVNGKHDIQVSVSAAKKLHQANENSKLLLIPKMNHVLKKAPKDRRENMDAYSDPDLPLVDGLIKGILSFLKNNGAD</sequence>
<evidence type="ECO:0000313" key="3">
    <source>
        <dbReference type="Proteomes" id="UP001500866"/>
    </source>
</evidence>
<dbReference type="SUPFAM" id="SSF53474">
    <property type="entry name" value="alpha/beta-Hydrolases"/>
    <property type="match status" value="1"/>
</dbReference>
<gene>
    <name evidence="2" type="ORF">GCM10009001_29840</name>
</gene>
<dbReference type="Gene3D" id="3.40.50.1820">
    <property type="entry name" value="alpha/beta hydrolase"/>
    <property type="match status" value="1"/>
</dbReference>
<accession>A0ABN1GFU0</accession>
<reference evidence="2 3" key="1">
    <citation type="journal article" date="2019" name="Int. J. Syst. Evol. Microbiol.">
        <title>The Global Catalogue of Microorganisms (GCM) 10K type strain sequencing project: providing services to taxonomists for standard genome sequencing and annotation.</title>
        <authorList>
            <consortium name="The Broad Institute Genomics Platform"/>
            <consortium name="The Broad Institute Genome Sequencing Center for Infectious Disease"/>
            <person name="Wu L."/>
            <person name="Ma J."/>
        </authorList>
    </citation>
    <scope>NUCLEOTIDE SEQUENCE [LARGE SCALE GENOMIC DNA]</scope>
    <source>
        <strain evidence="2 3">JCM 15395</strain>
    </source>
</reference>
<comment type="caution">
    <text evidence="2">The sequence shown here is derived from an EMBL/GenBank/DDBJ whole genome shotgun (WGS) entry which is preliminary data.</text>
</comment>
<dbReference type="Pfam" id="PF12146">
    <property type="entry name" value="Hydrolase_4"/>
    <property type="match status" value="1"/>
</dbReference>
<evidence type="ECO:0000259" key="1">
    <source>
        <dbReference type="Pfam" id="PF12146"/>
    </source>
</evidence>
<protein>
    <recommendedName>
        <fullName evidence="1">Serine aminopeptidase S33 domain-containing protein</fullName>
    </recommendedName>
</protein>
<keyword evidence="3" id="KW-1185">Reference proteome</keyword>
<dbReference type="InterPro" id="IPR029058">
    <property type="entry name" value="AB_hydrolase_fold"/>
</dbReference>
<evidence type="ECO:0000313" key="2">
    <source>
        <dbReference type="EMBL" id="GAA0610582.1"/>
    </source>
</evidence>
<dbReference type="PANTHER" id="PTHR43265">
    <property type="entry name" value="ESTERASE ESTD"/>
    <property type="match status" value="1"/>
</dbReference>
<dbReference type="PROSITE" id="PS51257">
    <property type="entry name" value="PROKAR_LIPOPROTEIN"/>
    <property type="match status" value="1"/>
</dbReference>
<dbReference type="InterPro" id="IPR022742">
    <property type="entry name" value="Hydrolase_4"/>
</dbReference>
<organism evidence="2 3">
    <name type="scientific">Virgibacillus siamensis</name>
    <dbReference type="NCBI Taxonomy" id="480071"/>
    <lineage>
        <taxon>Bacteria</taxon>
        <taxon>Bacillati</taxon>
        <taxon>Bacillota</taxon>
        <taxon>Bacilli</taxon>
        <taxon>Bacillales</taxon>
        <taxon>Bacillaceae</taxon>
        <taxon>Virgibacillus</taxon>
    </lineage>
</organism>